<dbReference type="CDD" id="cd04502">
    <property type="entry name" value="SGNH_hydrolase_like_7"/>
    <property type="match status" value="1"/>
</dbReference>
<dbReference type="AlphaFoldDB" id="A0A495EDX2"/>
<evidence type="ECO:0000313" key="3">
    <source>
        <dbReference type="Proteomes" id="UP000269412"/>
    </source>
</evidence>
<protein>
    <submittedName>
        <fullName evidence="2">Acyltransferase-like protein</fullName>
    </submittedName>
</protein>
<dbReference type="SUPFAM" id="SSF51206">
    <property type="entry name" value="cAMP-binding domain-like"/>
    <property type="match status" value="2"/>
</dbReference>
<reference evidence="2 3" key="1">
    <citation type="submission" date="2018-10" db="EMBL/GenBank/DDBJ databases">
        <title>Genomic Encyclopedia of Archaeal and Bacterial Type Strains, Phase II (KMG-II): from individual species to whole genera.</title>
        <authorList>
            <person name="Goeker M."/>
        </authorList>
    </citation>
    <scope>NUCLEOTIDE SEQUENCE [LARGE SCALE GENOMIC DNA]</scope>
    <source>
        <strain evidence="2 3">DSM 25230</strain>
    </source>
</reference>
<proteinExistence type="predicted"/>
<dbReference type="RefSeq" id="WP_245987148.1">
    <property type="nucleotide sequence ID" value="NZ_RBIQ01000007.1"/>
</dbReference>
<dbReference type="Pfam" id="PF01553">
    <property type="entry name" value="Acyltransferase"/>
    <property type="match status" value="1"/>
</dbReference>
<dbReference type="SUPFAM" id="SSF69593">
    <property type="entry name" value="Glycerol-3-phosphate (1)-acyltransferase"/>
    <property type="match status" value="1"/>
</dbReference>
<dbReference type="Proteomes" id="UP000269412">
    <property type="component" value="Unassembled WGS sequence"/>
</dbReference>
<dbReference type="CDD" id="cd00038">
    <property type="entry name" value="CAP_ED"/>
    <property type="match status" value="1"/>
</dbReference>
<dbReference type="PROSITE" id="PS50042">
    <property type="entry name" value="CNMP_BINDING_3"/>
    <property type="match status" value="1"/>
</dbReference>
<dbReference type="Gene3D" id="2.60.120.10">
    <property type="entry name" value="Jelly Rolls"/>
    <property type="match status" value="2"/>
</dbReference>
<dbReference type="SUPFAM" id="SSF52266">
    <property type="entry name" value="SGNH hydrolase"/>
    <property type="match status" value="1"/>
</dbReference>
<accession>A0A495EDX2</accession>
<comment type="caution">
    <text evidence="2">The sequence shown here is derived from an EMBL/GenBank/DDBJ whole genome shotgun (WGS) entry which is preliminary data.</text>
</comment>
<evidence type="ECO:0000313" key="2">
    <source>
        <dbReference type="EMBL" id="RKR15130.1"/>
    </source>
</evidence>
<dbReference type="GO" id="GO:0016746">
    <property type="term" value="F:acyltransferase activity"/>
    <property type="evidence" value="ECO:0007669"/>
    <property type="project" value="UniProtKB-KW"/>
</dbReference>
<evidence type="ECO:0000259" key="1">
    <source>
        <dbReference type="PROSITE" id="PS50042"/>
    </source>
</evidence>
<dbReference type="InterPro" id="IPR018490">
    <property type="entry name" value="cNMP-bd_dom_sf"/>
</dbReference>
<sequence>MKLVGTKIILRLENNAHFRQLKAIFPEGKTKEYPKNHVLFNIHREVKKFRWILKGLVDYYIEFEEPEKDILVCQISEPMSTLGINGLNNPKRYNYKAVTSSKGATFFEIPITQLENYLAKDSKNTLLKNIASKLYHQQKSALLKQIELLQPVRSRPFEDDREFFMTPKTKPSEIINLMRCSPFLDQFSEKKLSKIAALAERREYEPHEVLYIQDRFTNGLSILIHGEVSIKRIEGNIEIKQRSIRDAGFIFGWSSFLGDKDICSAITDKKTAIYFIPYKELSSLFTLDTTFEKQFYKQLLWLIGNQINAAFLRYVGLLGKHNLQAVFHLIENNKSRLPLYSKLHQTIHLLNNVNTKEIAYNGLKNILVNGTSLERHIASLSLELLKDDNEELQFIKGLENIYSTVVNSNTKSVLEVRKQCAEATKKLFKNQNYHIDGWENLPEESGNIFIYNHLINDSQYTLNNNFQITLDSHFISAMVLQEKYNDSGIRTVRIGRGQEYGHQNYYNKLGHINVYTKESEKSTKESKKLSRSIFYREAEEHLKNGNNLIISPEGTSYSTENSPGPFKLGSFKLAMNMNTEPSIVPIVIVNFDNRIKDNLFYCKIYPPFKLSQHVKGKDTESLITFVNKYQKKYAEYVKEARKTVDKLVSNVTDITNLSEPPAMWSNEIKRLRKRVTKLDHQEQLFVFYGSSSIRLWVSMKKDLDPLNSINLGFGGSTFAWCIHYFDEIFTAVNPSKIVLYAGENDLSEGKTPQQVLADCQELVRLIYNKYPEVNLALISLKPSVEREAMIPNIIETNLLLSKYIIGELKAQFINVFAQMISSENRPRPELYISDGLHLNKRGYSIWSNAIKSALLIPETCPV</sequence>
<keyword evidence="2" id="KW-0012">Acyltransferase</keyword>
<name>A0A495EDX2_9FLAO</name>
<feature type="domain" description="Cyclic nucleotide-binding" evidence="1">
    <location>
        <begin position="183"/>
        <end position="260"/>
    </location>
</feature>
<dbReference type="Pfam" id="PF00027">
    <property type="entry name" value="cNMP_binding"/>
    <property type="match status" value="1"/>
</dbReference>
<dbReference type="Gene3D" id="3.40.50.1110">
    <property type="entry name" value="SGNH hydrolase"/>
    <property type="match status" value="1"/>
</dbReference>
<dbReference type="GO" id="GO:0016788">
    <property type="term" value="F:hydrolase activity, acting on ester bonds"/>
    <property type="evidence" value="ECO:0007669"/>
    <property type="project" value="UniProtKB-ARBA"/>
</dbReference>
<organism evidence="2 3">
    <name type="scientific">Maribacter vaceletii</name>
    <dbReference type="NCBI Taxonomy" id="1206816"/>
    <lineage>
        <taxon>Bacteria</taxon>
        <taxon>Pseudomonadati</taxon>
        <taxon>Bacteroidota</taxon>
        <taxon>Flavobacteriia</taxon>
        <taxon>Flavobacteriales</taxon>
        <taxon>Flavobacteriaceae</taxon>
        <taxon>Maribacter</taxon>
    </lineage>
</organism>
<keyword evidence="2" id="KW-0808">Transferase</keyword>
<dbReference type="InterPro" id="IPR036514">
    <property type="entry name" value="SGNH_hydro_sf"/>
</dbReference>
<keyword evidence="3" id="KW-1185">Reference proteome</keyword>
<dbReference type="InterPro" id="IPR000595">
    <property type="entry name" value="cNMP-bd_dom"/>
</dbReference>
<dbReference type="InterPro" id="IPR002123">
    <property type="entry name" value="Plipid/glycerol_acylTrfase"/>
</dbReference>
<dbReference type="EMBL" id="RBIQ01000007">
    <property type="protein sequence ID" value="RKR15130.1"/>
    <property type="molecule type" value="Genomic_DNA"/>
</dbReference>
<gene>
    <name evidence="2" type="ORF">CLV91_1212</name>
</gene>
<dbReference type="SMART" id="SM00100">
    <property type="entry name" value="cNMP"/>
    <property type="match status" value="1"/>
</dbReference>
<dbReference type="InterPro" id="IPR014710">
    <property type="entry name" value="RmlC-like_jellyroll"/>
</dbReference>